<feature type="compositionally biased region" description="Basic and acidic residues" evidence="10">
    <location>
        <begin position="625"/>
        <end position="639"/>
    </location>
</feature>
<organism evidence="12 13">
    <name type="scientific">Cyprinus carpio</name>
    <name type="common">Common carp</name>
    <dbReference type="NCBI Taxonomy" id="7962"/>
    <lineage>
        <taxon>Eukaryota</taxon>
        <taxon>Metazoa</taxon>
        <taxon>Chordata</taxon>
        <taxon>Craniata</taxon>
        <taxon>Vertebrata</taxon>
        <taxon>Euteleostomi</taxon>
        <taxon>Actinopterygii</taxon>
        <taxon>Neopterygii</taxon>
        <taxon>Teleostei</taxon>
        <taxon>Ostariophysi</taxon>
        <taxon>Cypriniformes</taxon>
        <taxon>Cyprinidae</taxon>
        <taxon>Cyprininae</taxon>
        <taxon>Cyprinus</taxon>
    </lineage>
</organism>
<feature type="region of interest" description="Disordered" evidence="10">
    <location>
        <begin position="1129"/>
        <end position="1176"/>
    </location>
</feature>
<feature type="compositionally biased region" description="Acidic residues" evidence="10">
    <location>
        <begin position="518"/>
        <end position="546"/>
    </location>
</feature>
<feature type="region of interest" description="Disordered" evidence="10">
    <location>
        <begin position="427"/>
        <end position="468"/>
    </location>
</feature>
<dbReference type="Proteomes" id="UP000694701">
    <property type="component" value="Unplaced"/>
</dbReference>
<protein>
    <submittedName>
        <fullName evidence="12">AT rich interactive domain 4A (RBP1-like)</fullName>
    </submittedName>
</protein>
<dbReference type="SMART" id="SM00333">
    <property type="entry name" value="TUDOR"/>
    <property type="match status" value="1"/>
</dbReference>
<dbReference type="FunFam" id="1.10.150.60:FF:000003">
    <property type="entry name" value="AT-rich interactive domain-containing protein 4B"/>
    <property type="match status" value="1"/>
</dbReference>
<dbReference type="Pfam" id="PF11717">
    <property type="entry name" value="Tudor-knot"/>
    <property type="match status" value="1"/>
</dbReference>
<dbReference type="FunFam" id="2.30.30.140:FF:000012">
    <property type="entry name" value="AT-rich interactive domain-containing protein 4A"/>
    <property type="match status" value="1"/>
</dbReference>
<feature type="region of interest" description="Disordered" evidence="10">
    <location>
        <begin position="123"/>
        <end position="168"/>
    </location>
</feature>
<keyword evidence="6" id="KW-0805">Transcription regulation</keyword>
<keyword evidence="2" id="KW-1017">Isopeptide bond</keyword>
<name>A0A8C2CU77_CYPCA</name>
<dbReference type="InterPro" id="IPR001606">
    <property type="entry name" value="ARID_dom"/>
</dbReference>
<dbReference type="AlphaFoldDB" id="A0A8C2CU77"/>
<proteinExistence type="predicted"/>
<dbReference type="InterPro" id="IPR016197">
    <property type="entry name" value="Chromo-like_dom_sf"/>
</dbReference>
<feature type="compositionally biased region" description="Basic and acidic residues" evidence="10">
    <location>
        <begin position="821"/>
        <end position="833"/>
    </location>
</feature>
<evidence type="ECO:0000256" key="7">
    <source>
        <dbReference type="ARBA" id="ARBA00023125"/>
    </source>
</evidence>
<dbReference type="InterPro" id="IPR012603">
    <property type="entry name" value="ARID4A/B_PWWP"/>
</dbReference>
<evidence type="ECO:0000256" key="10">
    <source>
        <dbReference type="SAM" id="MobiDB-lite"/>
    </source>
</evidence>
<evidence type="ECO:0000256" key="3">
    <source>
        <dbReference type="ARBA" id="ARBA00022553"/>
    </source>
</evidence>
<feature type="compositionally biased region" description="Basic and acidic residues" evidence="10">
    <location>
        <begin position="1068"/>
        <end position="1079"/>
    </location>
</feature>
<dbReference type="Gene3D" id="1.10.150.60">
    <property type="entry name" value="ARID DNA-binding domain"/>
    <property type="match status" value="1"/>
</dbReference>
<keyword evidence="7" id="KW-0238">DNA-binding</keyword>
<feature type="compositionally biased region" description="Basic and acidic residues" evidence="10">
    <location>
        <begin position="792"/>
        <end position="812"/>
    </location>
</feature>
<keyword evidence="4" id="KW-0832">Ubl conjugation</keyword>
<dbReference type="GO" id="GO:0000976">
    <property type="term" value="F:transcription cis-regulatory region binding"/>
    <property type="evidence" value="ECO:0007669"/>
    <property type="project" value="TreeGrafter"/>
</dbReference>
<dbReference type="Gene3D" id="2.30.30.140">
    <property type="match status" value="3"/>
</dbReference>
<evidence type="ECO:0000259" key="11">
    <source>
        <dbReference type="PROSITE" id="PS51011"/>
    </source>
</evidence>
<feature type="compositionally biased region" description="Low complexity" evidence="10">
    <location>
        <begin position="653"/>
        <end position="667"/>
    </location>
</feature>
<dbReference type="Pfam" id="PF01388">
    <property type="entry name" value="ARID"/>
    <property type="match status" value="1"/>
</dbReference>
<dbReference type="Ensembl" id="ENSCCRT00020015252.1">
    <property type="protein sequence ID" value="ENSCCRP00020013835.1"/>
    <property type="gene ID" value="ENSCCRG00020006790.1"/>
</dbReference>
<dbReference type="GO" id="GO:0006325">
    <property type="term" value="P:chromatin organization"/>
    <property type="evidence" value="ECO:0007669"/>
    <property type="project" value="UniProtKB-KW"/>
</dbReference>
<evidence type="ECO:0000313" key="13">
    <source>
        <dbReference type="Proteomes" id="UP000694701"/>
    </source>
</evidence>
<dbReference type="PANTHER" id="PTHR13964:SF26">
    <property type="entry name" value="AT-RICH INTERACTIVE DOMAIN-CONTAINING PROTEIN 4A"/>
    <property type="match status" value="1"/>
</dbReference>
<evidence type="ECO:0000256" key="6">
    <source>
        <dbReference type="ARBA" id="ARBA00023015"/>
    </source>
</evidence>
<dbReference type="SMART" id="SM00501">
    <property type="entry name" value="BRIGHT"/>
    <property type="match status" value="1"/>
</dbReference>
<evidence type="ECO:0000256" key="1">
    <source>
        <dbReference type="ARBA" id="ARBA00004123"/>
    </source>
</evidence>
<feature type="compositionally biased region" description="Acidic residues" evidence="10">
    <location>
        <begin position="151"/>
        <end position="165"/>
    </location>
</feature>
<feature type="compositionally biased region" description="Basic and acidic residues" evidence="10">
    <location>
        <begin position="982"/>
        <end position="995"/>
    </location>
</feature>
<dbReference type="InterPro" id="IPR025995">
    <property type="entry name" value="Tudor-knot"/>
</dbReference>
<evidence type="ECO:0000256" key="4">
    <source>
        <dbReference type="ARBA" id="ARBA00022843"/>
    </source>
</evidence>
<dbReference type="SUPFAM" id="SSF46774">
    <property type="entry name" value="ARID-like"/>
    <property type="match status" value="1"/>
</dbReference>
<dbReference type="GO" id="GO:0005634">
    <property type="term" value="C:nucleus"/>
    <property type="evidence" value="ECO:0007669"/>
    <property type="project" value="UniProtKB-SubCell"/>
</dbReference>
<evidence type="ECO:0000256" key="2">
    <source>
        <dbReference type="ARBA" id="ARBA00022499"/>
    </source>
</evidence>
<comment type="subcellular location">
    <subcellularLocation>
        <location evidence="1">Nucleus</location>
    </subcellularLocation>
</comment>
<keyword evidence="9" id="KW-0539">Nucleus</keyword>
<dbReference type="FunFam" id="2.30.30.140:FF:000009">
    <property type="entry name" value="AT-rich interactive domain-containing protein 4B"/>
    <property type="match status" value="1"/>
</dbReference>
<feature type="compositionally biased region" description="Low complexity" evidence="10">
    <location>
        <begin position="1048"/>
        <end position="1059"/>
    </location>
</feature>
<evidence type="ECO:0000256" key="5">
    <source>
        <dbReference type="ARBA" id="ARBA00022853"/>
    </source>
</evidence>
<dbReference type="SUPFAM" id="SSF54160">
    <property type="entry name" value="Chromo domain-like"/>
    <property type="match status" value="1"/>
</dbReference>
<feature type="domain" description="ARID" evidence="11">
    <location>
        <begin position="306"/>
        <end position="398"/>
    </location>
</feature>
<feature type="compositionally biased region" description="Basic and acidic residues" evidence="10">
    <location>
        <begin position="934"/>
        <end position="943"/>
    </location>
</feature>
<evidence type="ECO:0000256" key="8">
    <source>
        <dbReference type="ARBA" id="ARBA00023163"/>
    </source>
</evidence>
<feature type="compositionally biased region" description="Low complexity" evidence="10">
    <location>
        <begin position="1145"/>
        <end position="1166"/>
    </location>
</feature>
<feature type="compositionally biased region" description="Basic residues" evidence="10">
    <location>
        <begin position="615"/>
        <end position="624"/>
    </location>
</feature>
<dbReference type="GO" id="GO:0006357">
    <property type="term" value="P:regulation of transcription by RNA polymerase II"/>
    <property type="evidence" value="ECO:0007669"/>
    <property type="project" value="TreeGrafter"/>
</dbReference>
<dbReference type="CDD" id="cd20390">
    <property type="entry name" value="Tudor_ARID4_rpt2"/>
    <property type="match status" value="1"/>
</dbReference>
<dbReference type="InterPro" id="IPR002999">
    <property type="entry name" value="Tudor"/>
</dbReference>
<dbReference type="InterPro" id="IPR000953">
    <property type="entry name" value="Chromo/chromo_shadow_dom"/>
</dbReference>
<feature type="region of interest" description="Disordered" evidence="10">
    <location>
        <begin position="612"/>
        <end position="834"/>
    </location>
</feature>
<dbReference type="InterPro" id="IPR051232">
    <property type="entry name" value="ARID/SWI1_ChromRemod"/>
</dbReference>
<feature type="region of interest" description="Disordered" evidence="10">
    <location>
        <begin position="271"/>
        <end position="308"/>
    </location>
</feature>
<dbReference type="CDD" id="cd18641">
    <property type="entry name" value="CBD_RBP1_like"/>
    <property type="match status" value="1"/>
</dbReference>
<feature type="compositionally biased region" description="Low complexity" evidence="10">
    <location>
        <begin position="965"/>
        <end position="980"/>
    </location>
</feature>
<dbReference type="SMART" id="SM01014">
    <property type="entry name" value="ARID"/>
    <property type="match status" value="1"/>
</dbReference>
<feature type="compositionally biased region" description="Acidic residues" evidence="10">
    <location>
        <begin position="275"/>
        <end position="286"/>
    </location>
</feature>
<accession>A0A8C2CU77</accession>
<evidence type="ECO:0000313" key="12">
    <source>
        <dbReference type="Ensembl" id="ENSCCRP00020013835.1"/>
    </source>
</evidence>
<dbReference type="PROSITE" id="PS51011">
    <property type="entry name" value="ARID"/>
    <property type="match status" value="1"/>
</dbReference>
<dbReference type="SMART" id="SM00298">
    <property type="entry name" value="CHROMO"/>
    <property type="match status" value="1"/>
</dbReference>
<dbReference type="Pfam" id="PF08169">
    <property type="entry name" value="RBB1NT"/>
    <property type="match status" value="1"/>
</dbReference>
<dbReference type="CDD" id="cd16882">
    <property type="entry name" value="ARID_ARID4A"/>
    <property type="match status" value="1"/>
</dbReference>
<feature type="region of interest" description="Disordered" evidence="10">
    <location>
        <begin position="495"/>
        <end position="562"/>
    </location>
</feature>
<reference evidence="12" key="1">
    <citation type="submission" date="2025-08" db="UniProtKB">
        <authorList>
            <consortium name="Ensembl"/>
        </authorList>
    </citation>
    <scope>IDENTIFICATION</scope>
</reference>
<keyword evidence="3" id="KW-0597">Phosphoprotein</keyword>
<feature type="compositionally biased region" description="Basic and acidic residues" evidence="10">
    <location>
        <begin position="287"/>
        <end position="298"/>
    </location>
</feature>
<dbReference type="InterPro" id="IPR036431">
    <property type="entry name" value="ARID_dom_sf"/>
</dbReference>
<dbReference type="SUPFAM" id="SSF63748">
    <property type="entry name" value="Tudor/PWWP/MBT"/>
    <property type="match status" value="1"/>
</dbReference>
<dbReference type="InterPro" id="IPR047473">
    <property type="entry name" value="CBD_RBP1-like"/>
</dbReference>
<sequence length="1176" mass="131479">MKVADEPAYLTVGTDVSAKYRGAFCEAKIKTVKRMVKVKVVLKGESTSQVVQDDQVKGPLRVGSTVEVKSPEGRLSEAVISKLTDASWYTVVFDDGDEKTLRRTSLCLKGERHFAESETLDQLPLTNPEHFGTPVIGKKTNRGRRSSQAVAEDEKESSSSEDDDDDRRRLNDDLLGKVACVQIGSDTLIFPSSLKVISPSCNDDLTVKKDQCLARSFADSKFHTVARKDVQERDFLCSLSCFLLPGFEAAQHFLQSRLVPDNWKVDLSEILESSSSDEEDNDEDGEGKEGEAEEKELILPDDEPDPEERDHFLQQLYKFMEDRGTPINKPPVLGYKDLNLFKLFRLVHIHGGCDNIESGSIWKQIYMDLGIPVLNSAASYNVKTAYRKYLYGFEEYCRSAQIQFRTVHHNEPRPDRQPEVQCVKTVKKESGETDEMMQQVTAEPETSEDKPAADADESDAESEKGHKDICSPRVSVCLSVGLLSGCQISCSKDLPAEQKEKSDGETPGKRRSRRLEESDKDTDDEEQEEDDEEEDDDEREEDDGCEDSEHSVTGTKVKVKYGKGKTQKIYEANIKNTETDDGEVLYLVHYYGWNVRYDEWVKADRIIWPVDKGGTKRKQKKKVKNKEDGEKEKEEDKQAKQGIRRGRPPLKSTPPSTSHSVSKTPSSEGRSRNSSDDSECEESPEKKLEWTETTDPPLTAKQDAAENLPEESTMPELAQTEPELPSSPQEMPNFKESEKEPSTPPRPVKKSQETPHSSPVERIKLVETAGSDTDSATEDIGPPERCTAVKRKVTEQRTPEKKIRLDRKEEPKMPSPVKTPLLEKKPEPEKKTEVMPALTREVHLMVEPPCPQLEDPTTTSNEELMPQIGPEALVCHEVDLDDPEEKDRPSGEELLMMMKEEKTQPLETSNQLPHVLPAVGPPRLFSPSSAPSPDESHSTKSESDATIEVDSVAESQEGLGENESTHSFDASASSSNSSISLQDRDGKDRGQKRLLDCTTGSSAKKQKRSQKRSSGVCKTEKNGAGHSSDSEDLSAMDSSNKLTPVKHSSLSKSQKLSRSPGLVSPNSKDMEKDKHKEKQSVPSPRTYKWSCQLTELDNMTSAERISFLQEKLQEIRKYYMSLKSEVASIDRRRKRLKKKEREVSHTTASTSSGSSDTGMSPSSASPTQNTVAVECR</sequence>
<feature type="region of interest" description="Disordered" evidence="10">
    <location>
        <begin position="879"/>
        <end position="1087"/>
    </location>
</feature>
<keyword evidence="8" id="KW-0804">Transcription</keyword>
<keyword evidence="5" id="KW-0156">Chromatin regulator</keyword>
<feature type="compositionally biased region" description="Basic and acidic residues" evidence="10">
    <location>
        <begin position="495"/>
        <end position="508"/>
    </location>
</feature>
<dbReference type="PANTHER" id="PTHR13964">
    <property type="entry name" value="RBP-RELATED"/>
    <property type="match status" value="1"/>
</dbReference>
<evidence type="ECO:0000256" key="9">
    <source>
        <dbReference type="ARBA" id="ARBA00023242"/>
    </source>
</evidence>
<feature type="compositionally biased region" description="Polar residues" evidence="10">
    <location>
        <begin position="1167"/>
        <end position="1176"/>
    </location>
</feature>